<keyword evidence="4" id="KW-1185">Reference proteome</keyword>
<proteinExistence type="predicted"/>
<dbReference type="EMBL" id="JAVREJ010000001">
    <property type="protein sequence ID" value="MDT0348128.1"/>
    <property type="molecule type" value="Genomic_DNA"/>
</dbReference>
<dbReference type="PANTHER" id="PTHR43140">
    <property type="entry name" value="TYPE-1 RESTRICTION ENZYME ECOKI SPECIFICITY PROTEIN"/>
    <property type="match status" value="1"/>
</dbReference>
<evidence type="ECO:0008006" key="5">
    <source>
        <dbReference type="Google" id="ProtNLM"/>
    </source>
</evidence>
<protein>
    <recommendedName>
        <fullName evidence="5">Type I restriction enzyme, S subunit</fullName>
    </recommendedName>
</protein>
<dbReference type="Proteomes" id="UP001183202">
    <property type="component" value="Unassembled WGS sequence"/>
</dbReference>
<evidence type="ECO:0000256" key="2">
    <source>
        <dbReference type="ARBA" id="ARBA00023125"/>
    </source>
</evidence>
<name>A0ABU2N4Y7_9PSEU</name>
<keyword evidence="1" id="KW-0680">Restriction system</keyword>
<dbReference type="PANTHER" id="PTHR43140:SF1">
    <property type="entry name" value="TYPE I RESTRICTION ENZYME ECOKI SPECIFICITY SUBUNIT"/>
    <property type="match status" value="1"/>
</dbReference>
<dbReference type="Gene3D" id="3.90.220.20">
    <property type="entry name" value="DNA methylase specificity domains"/>
    <property type="match status" value="2"/>
</dbReference>
<comment type="caution">
    <text evidence="3">The sequence shown here is derived from an EMBL/GenBank/DDBJ whole genome shotgun (WGS) entry which is preliminary data.</text>
</comment>
<keyword evidence="2" id="KW-0238">DNA-binding</keyword>
<organism evidence="3 4">
    <name type="scientific">Pseudonocardia charpentierae</name>
    <dbReference type="NCBI Taxonomy" id="3075545"/>
    <lineage>
        <taxon>Bacteria</taxon>
        <taxon>Bacillati</taxon>
        <taxon>Actinomycetota</taxon>
        <taxon>Actinomycetes</taxon>
        <taxon>Pseudonocardiales</taxon>
        <taxon>Pseudonocardiaceae</taxon>
        <taxon>Pseudonocardia</taxon>
    </lineage>
</organism>
<dbReference type="InterPro" id="IPR044946">
    <property type="entry name" value="Restrct_endonuc_typeI_TRD_sf"/>
</dbReference>
<sequence length="412" mass="45999">MKKVPLWSLVDIRPSNVDKKSNPSESTVRLVNYTDVYHNQRITASLDLMEATASADHIARFGVRPGDIIITKDSETSDDIGIPALVESASDDMVCAYHLSLLRPYTDRVDPQFLYWCLDSSDTKGYWLTASFGVTRVSIPIGTVARLPIPEFDRDAQRKIADYLDRETGEIDAMLAQLQSLTHKLQERLRIVQTRAVFGLAESAGRRGLEPHSVLLGIPDHWERTKFGYDFTESTERNGDHPAGPLLSISEYRGVELNTRTEGQQASLDVSKYRVVHPGQLAANMMWLNHGGLGVSSLTGHISPDYKAFWISDRFEPRYVHHLFRSSRYIDYFAAIATGVRPNAQRVTKTVLDATPVPLPPLDEQVRIADELDEASGRVDAMLAKVADLKSLLIERRAALITDVVTGKKEVA</sequence>
<evidence type="ECO:0000256" key="1">
    <source>
        <dbReference type="ARBA" id="ARBA00022747"/>
    </source>
</evidence>
<dbReference type="RefSeq" id="WP_311554027.1">
    <property type="nucleotide sequence ID" value="NZ_JAVREJ010000001.1"/>
</dbReference>
<evidence type="ECO:0000313" key="3">
    <source>
        <dbReference type="EMBL" id="MDT0348128.1"/>
    </source>
</evidence>
<gene>
    <name evidence="3" type="ORF">RM445_01140</name>
</gene>
<reference evidence="4" key="1">
    <citation type="submission" date="2023-07" db="EMBL/GenBank/DDBJ databases">
        <title>30 novel species of actinomycetes from the DSMZ collection.</title>
        <authorList>
            <person name="Nouioui I."/>
        </authorList>
    </citation>
    <scope>NUCLEOTIDE SEQUENCE [LARGE SCALE GENOMIC DNA]</scope>
    <source>
        <strain evidence="4">DSM 45834</strain>
    </source>
</reference>
<accession>A0ABU2N4Y7</accession>
<evidence type="ECO:0000313" key="4">
    <source>
        <dbReference type="Proteomes" id="UP001183202"/>
    </source>
</evidence>
<dbReference type="SUPFAM" id="SSF116734">
    <property type="entry name" value="DNA methylase specificity domain"/>
    <property type="match status" value="2"/>
</dbReference>
<dbReference type="InterPro" id="IPR051212">
    <property type="entry name" value="Type-I_RE_S_subunit"/>
</dbReference>